<protein>
    <submittedName>
        <fullName evidence="5">2,4-dihydroxyhept-2-ene-1,7-dioic acid aldolase</fullName>
    </submittedName>
</protein>
<gene>
    <name evidence="5" type="ORF">L196_08076</name>
</gene>
<dbReference type="GO" id="GO:0016832">
    <property type="term" value="F:aldehyde-lyase activity"/>
    <property type="evidence" value="ECO:0007669"/>
    <property type="project" value="TreeGrafter"/>
</dbReference>
<dbReference type="RefSeq" id="WP_016390585.1">
    <property type="nucleotide sequence ID" value="NZ_KE646808.1"/>
</dbReference>
<sequence length="258" mass="27940">MSLPMTKNIFKQSIQANKKQLGAFMALADSTAAELMATTGFDWLLIDAEHGPNDIKNIMHQLQAMSAYDVNAVVRLQDHNVGDIKRVLDIGAQTLLIPMVDTAEQAKQLVDAVRYAPKGVRGMGGALTRATRWGSIKDYLQQADDNICLVLQLESKEGIADLDAITQVDGVDAVFIGPADLAAAMGYIGQPGHPEVCKVVERSIQRVHELGKPVGVYCGDPEQAERYQQMGASFFLIGADTLLLKAAAGSLLDRFNKD</sequence>
<dbReference type="InterPro" id="IPR015813">
    <property type="entry name" value="Pyrv/PenolPyrv_kinase-like_dom"/>
</dbReference>
<dbReference type="PANTHER" id="PTHR30502">
    <property type="entry name" value="2-KETO-3-DEOXY-L-RHAMNONATE ALDOLASE"/>
    <property type="match status" value="1"/>
</dbReference>
<comment type="caution">
    <text evidence="5">The sequence shown here is derived from an EMBL/GenBank/DDBJ whole genome shotgun (WGS) entry which is preliminary data.</text>
</comment>
<dbReference type="InterPro" id="IPR040442">
    <property type="entry name" value="Pyrv_kinase-like_dom_sf"/>
</dbReference>
<keyword evidence="3" id="KW-0456">Lyase</keyword>
<dbReference type="FunFam" id="3.20.20.60:FF:000004">
    <property type="entry name" value="5-keto-4-deoxy-D-glucarate aldolase"/>
    <property type="match status" value="1"/>
</dbReference>
<dbReference type="AlphaFoldDB" id="A0AB33Z0R3"/>
<dbReference type="PANTHER" id="PTHR30502:SF0">
    <property type="entry name" value="PHOSPHOENOLPYRUVATE CARBOXYLASE FAMILY PROTEIN"/>
    <property type="match status" value="1"/>
</dbReference>
<organism evidence="5 6">
    <name type="scientific">Cycloclasticus pugetii</name>
    <dbReference type="NCBI Taxonomy" id="34068"/>
    <lineage>
        <taxon>Bacteria</taxon>
        <taxon>Pseudomonadati</taxon>
        <taxon>Pseudomonadota</taxon>
        <taxon>Gammaproteobacteria</taxon>
        <taxon>Thiotrichales</taxon>
        <taxon>Piscirickettsiaceae</taxon>
        <taxon>Cycloclasticus</taxon>
    </lineage>
</organism>
<evidence type="ECO:0000256" key="2">
    <source>
        <dbReference type="ARBA" id="ARBA00022723"/>
    </source>
</evidence>
<dbReference type="Gene3D" id="3.20.20.60">
    <property type="entry name" value="Phosphoenolpyruvate-binding domains"/>
    <property type="match status" value="1"/>
</dbReference>
<dbReference type="GO" id="GO:0005737">
    <property type="term" value="C:cytoplasm"/>
    <property type="evidence" value="ECO:0007669"/>
    <property type="project" value="UniProtKB-ARBA"/>
</dbReference>
<dbReference type="Proteomes" id="UP000015462">
    <property type="component" value="Unassembled WGS sequence"/>
</dbReference>
<evidence type="ECO:0000256" key="1">
    <source>
        <dbReference type="ARBA" id="ARBA00005568"/>
    </source>
</evidence>
<dbReference type="InterPro" id="IPR005000">
    <property type="entry name" value="Aldolase/citrate-lyase_domain"/>
</dbReference>
<dbReference type="Pfam" id="PF03328">
    <property type="entry name" value="HpcH_HpaI"/>
    <property type="match status" value="1"/>
</dbReference>
<accession>A0AB33Z0R3</accession>
<comment type="similarity">
    <text evidence="1">Belongs to the HpcH/HpaI aldolase family.</text>
</comment>
<keyword evidence="6" id="KW-1185">Reference proteome</keyword>
<evidence type="ECO:0000313" key="5">
    <source>
        <dbReference type="EMBL" id="EPD12811.1"/>
    </source>
</evidence>
<reference evidence="5 6" key="1">
    <citation type="journal article" date="2013" name="Genome Announc.">
        <title>Genome Sequence of the Pyrene- and Fluoranthene-Degrading Bacterium Cycloclasticus sp. Strain PY97M.</title>
        <authorList>
            <person name="Cui Z."/>
            <person name="Xu G."/>
            <person name="Li Q."/>
            <person name="Gao W."/>
            <person name="Zheng L."/>
        </authorList>
    </citation>
    <scope>NUCLEOTIDE SEQUENCE [LARGE SCALE GENOMIC DNA]</scope>
    <source>
        <strain evidence="5 6">PY97M</strain>
    </source>
</reference>
<proteinExistence type="inferred from homology"/>
<name>A0AB33Z0R3_9GAMM</name>
<evidence type="ECO:0000259" key="4">
    <source>
        <dbReference type="Pfam" id="PF03328"/>
    </source>
</evidence>
<dbReference type="GO" id="GO:0046872">
    <property type="term" value="F:metal ion binding"/>
    <property type="evidence" value="ECO:0007669"/>
    <property type="project" value="UniProtKB-KW"/>
</dbReference>
<feature type="domain" description="HpcH/HpaI aldolase/citrate lyase" evidence="4">
    <location>
        <begin position="20"/>
        <end position="244"/>
    </location>
</feature>
<keyword evidence="2" id="KW-0479">Metal-binding</keyword>
<dbReference type="InterPro" id="IPR050251">
    <property type="entry name" value="HpcH-HpaI_aldolase"/>
</dbReference>
<evidence type="ECO:0000313" key="6">
    <source>
        <dbReference type="Proteomes" id="UP000015462"/>
    </source>
</evidence>
<dbReference type="EMBL" id="ASHL01000006">
    <property type="protein sequence ID" value="EPD12811.1"/>
    <property type="molecule type" value="Genomic_DNA"/>
</dbReference>
<dbReference type="SUPFAM" id="SSF51621">
    <property type="entry name" value="Phosphoenolpyruvate/pyruvate domain"/>
    <property type="match status" value="1"/>
</dbReference>
<evidence type="ECO:0000256" key="3">
    <source>
        <dbReference type="ARBA" id="ARBA00023239"/>
    </source>
</evidence>